<dbReference type="EMBL" id="CP036291">
    <property type="protein sequence ID" value="QDU87081.1"/>
    <property type="molecule type" value="Genomic_DNA"/>
</dbReference>
<evidence type="ECO:0008006" key="3">
    <source>
        <dbReference type="Google" id="ProtNLM"/>
    </source>
</evidence>
<dbReference type="AlphaFoldDB" id="A0A518D6K4"/>
<name>A0A518D6K4_9BACT</name>
<dbReference type="KEGG" id="pnd:Pla175_04360"/>
<dbReference type="RefSeq" id="WP_145280897.1">
    <property type="nucleotide sequence ID" value="NZ_CP036291.1"/>
</dbReference>
<proteinExistence type="predicted"/>
<dbReference type="OrthoDB" id="9800022at2"/>
<keyword evidence="2" id="KW-1185">Reference proteome</keyword>
<sequence length="63" mass="7137">MDTTKFVHWQDGDSWIGYLAEFPDYHTQGDTLADLEDHLRDLYADLSTGKVAGARRVGELQLP</sequence>
<evidence type="ECO:0000313" key="2">
    <source>
        <dbReference type="Proteomes" id="UP000317429"/>
    </source>
</evidence>
<evidence type="ECO:0000313" key="1">
    <source>
        <dbReference type="EMBL" id="QDU87081.1"/>
    </source>
</evidence>
<protein>
    <recommendedName>
        <fullName evidence="3">Type II toxin-antitoxin system HicB family antitoxin</fullName>
    </recommendedName>
</protein>
<organism evidence="1 2">
    <name type="scientific">Pirellulimonas nuda</name>
    <dbReference type="NCBI Taxonomy" id="2528009"/>
    <lineage>
        <taxon>Bacteria</taxon>
        <taxon>Pseudomonadati</taxon>
        <taxon>Planctomycetota</taxon>
        <taxon>Planctomycetia</taxon>
        <taxon>Pirellulales</taxon>
        <taxon>Lacipirellulaceae</taxon>
        <taxon>Pirellulimonas</taxon>
    </lineage>
</organism>
<dbReference type="InterPro" id="IPR035069">
    <property type="entry name" value="TTHA1013/TTHA0281-like"/>
</dbReference>
<dbReference type="SUPFAM" id="SSF143100">
    <property type="entry name" value="TTHA1013/TTHA0281-like"/>
    <property type="match status" value="1"/>
</dbReference>
<gene>
    <name evidence="1" type="ORF">Pla175_04360</name>
</gene>
<reference evidence="1 2" key="1">
    <citation type="submission" date="2019-02" db="EMBL/GenBank/DDBJ databases">
        <title>Deep-cultivation of Planctomycetes and their phenomic and genomic characterization uncovers novel biology.</title>
        <authorList>
            <person name="Wiegand S."/>
            <person name="Jogler M."/>
            <person name="Boedeker C."/>
            <person name="Pinto D."/>
            <person name="Vollmers J."/>
            <person name="Rivas-Marin E."/>
            <person name="Kohn T."/>
            <person name="Peeters S.H."/>
            <person name="Heuer A."/>
            <person name="Rast P."/>
            <person name="Oberbeckmann S."/>
            <person name="Bunk B."/>
            <person name="Jeske O."/>
            <person name="Meyerdierks A."/>
            <person name="Storesund J.E."/>
            <person name="Kallscheuer N."/>
            <person name="Luecker S."/>
            <person name="Lage O.M."/>
            <person name="Pohl T."/>
            <person name="Merkel B.J."/>
            <person name="Hornburger P."/>
            <person name="Mueller R.-W."/>
            <person name="Bruemmer F."/>
            <person name="Labrenz M."/>
            <person name="Spormann A.M."/>
            <person name="Op den Camp H."/>
            <person name="Overmann J."/>
            <person name="Amann R."/>
            <person name="Jetten M.S.M."/>
            <person name="Mascher T."/>
            <person name="Medema M.H."/>
            <person name="Devos D.P."/>
            <person name="Kaster A.-K."/>
            <person name="Ovreas L."/>
            <person name="Rohde M."/>
            <person name="Galperin M.Y."/>
            <person name="Jogler C."/>
        </authorList>
    </citation>
    <scope>NUCLEOTIDE SEQUENCE [LARGE SCALE GENOMIC DNA]</scope>
    <source>
        <strain evidence="1 2">Pla175</strain>
    </source>
</reference>
<accession>A0A518D6K4</accession>
<dbReference type="Proteomes" id="UP000317429">
    <property type="component" value="Chromosome"/>
</dbReference>